<comment type="similarity">
    <text evidence="1">Belongs to the carbohydrate kinase PfkB family.</text>
</comment>
<sequence>MKDIKSIVTYGDAFIDYFSKGTDNTEFSRHLGGATVNVAAGAGRLGLPSAFITVTGDDGDSRFFREQLEQENVNLAFAVSVPEKRVSGVYVHLTPEFDRVFASYENETPDIQVAPADLSAAAFETASAFHFCSGTMFQPTALETTRSAVRLAKQYGVLCSLDVNIRPLRWDSEDQCRRTVNEFLQQADIVKMTVEELAFLTETESIDEGLRRLAGFKIPLLFITDGENGTRAVSGSESIHVPVVPVPPVDTTGAGDAFVAGVLRHIHLYGLPGTREEIIRCAAFGNKLGALCTTKRGALTAMPRLEEAQAFLEGEVE</sequence>
<dbReference type="InterPro" id="IPR029056">
    <property type="entry name" value="Ribokinase-like"/>
</dbReference>
<keyword evidence="4 7" id="KW-0418">Kinase</keyword>
<dbReference type="SUPFAM" id="SSF53613">
    <property type="entry name" value="Ribokinase-like"/>
    <property type="match status" value="1"/>
</dbReference>
<dbReference type="EMBL" id="CP019640">
    <property type="protein sequence ID" value="AQQ55169.1"/>
    <property type="molecule type" value="Genomic_DNA"/>
</dbReference>
<keyword evidence="3" id="KW-0547">Nucleotide-binding</keyword>
<evidence type="ECO:0000256" key="4">
    <source>
        <dbReference type="ARBA" id="ARBA00022777"/>
    </source>
</evidence>
<dbReference type="PANTHER" id="PTHR43085:SF1">
    <property type="entry name" value="PSEUDOURIDINE KINASE-RELATED"/>
    <property type="match status" value="1"/>
</dbReference>
<feature type="domain" description="Carbohydrate kinase PfkB" evidence="6">
    <location>
        <begin position="6"/>
        <end position="303"/>
    </location>
</feature>
<proteinExistence type="inferred from homology"/>
<keyword evidence="8" id="KW-1185">Reference proteome</keyword>
<dbReference type="PANTHER" id="PTHR43085">
    <property type="entry name" value="HEXOKINASE FAMILY MEMBER"/>
    <property type="match status" value="1"/>
</dbReference>
<name>A0A1Q2L411_9BACL</name>
<evidence type="ECO:0000259" key="6">
    <source>
        <dbReference type="Pfam" id="PF00294"/>
    </source>
</evidence>
<evidence type="ECO:0000256" key="3">
    <source>
        <dbReference type="ARBA" id="ARBA00022741"/>
    </source>
</evidence>
<dbReference type="AlphaFoldDB" id="A0A1Q2L411"/>
<evidence type="ECO:0000313" key="7">
    <source>
        <dbReference type="EMBL" id="AQQ55169.1"/>
    </source>
</evidence>
<organism evidence="7 8">
    <name type="scientific">Planococcus lenghuensis</name>
    <dbReference type="NCBI Taxonomy" id="2213202"/>
    <lineage>
        <taxon>Bacteria</taxon>
        <taxon>Bacillati</taxon>
        <taxon>Bacillota</taxon>
        <taxon>Bacilli</taxon>
        <taxon>Bacillales</taxon>
        <taxon>Caryophanaceae</taxon>
        <taxon>Planococcus</taxon>
    </lineage>
</organism>
<accession>A0A1Q2L411</accession>
<evidence type="ECO:0000313" key="8">
    <source>
        <dbReference type="Proteomes" id="UP000188184"/>
    </source>
</evidence>
<dbReference type="GO" id="GO:0016301">
    <property type="term" value="F:kinase activity"/>
    <property type="evidence" value="ECO:0007669"/>
    <property type="project" value="UniProtKB-KW"/>
</dbReference>
<evidence type="ECO:0000256" key="2">
    <source>
        <dbReference type="ARBA" id="ARBA00022679"/>
    </source>
</evidence>
<evidence type="ECO:0000256" key="5">
    <source>
        <dbReference type="ARBA" id="ARBA00022840"/>
    </source>
</evidence>
<evidence type="ECO:0000256" key="1">
    <source>
        <dbReference type="ARBA" id="ARBA00010688"/>
    </source>
</evidence>
<dbReference type="Proteomes" id="UP000188184">
    <property type="component" value="Chromosome"/>
</dbReference>
<dbReference type="PROSITE" id="PS00584">
    <property type="entry name" value="PFKB_KINASES_2"/>
    <property type="match status" value="1"/>
</dbReference>
<keyword evidence="5" id="KW-0067">ATP-binding</keyword>
<reference evidence="7 8" key="1">
    <citation type="submission" date="2017-02" db="EMBL/GenBank/DDBJ databases">
        <title>The complete genomic sequence of a novel cold adapted crude oil-degrading bacterium Planococcus qaidamina Y42.</title>
        <authorList>
            <person name="Yang R."/>
        </authorList>
    </citation>
    <scope>NUCLEOTIDE SEQUENCE [LARGE SCALE GENOMIC DNA]</scope>
    <source>
        <strain evidence="7 8">Y42</strain>
    </source>
</reference>
<dbReference type="KEGG" id="pmar:B0X71_16005"/>
<dbReference type="Pfam" id="PF00294">
    <property type="entry name" value="PfkB"/>
    <property type="match status" value="1"/>
</dbReference>
<gene>
    <name evidence="7" type="ORF">B0X71_16005</name>
</gene>
<protein>
    <submittedName>
        <fullName evidence="7">Fructokinase</fullName>
    </submittedName>
</protein>
<dbReference type="GO" id="GO:0005524">
    <property type="term" value="F:ATP binding"/>
    <property type="evidence" value="ECO:0007669"/>
    <property type="project" value="UniProtKB-KW"/>
</dbReference>
<dbReference type="Gene3D" id="3.40.1190.20">
    <property type="match status" value="1"/>
</dbReference>
<dbReference type="InterPro" id="IPR011611">
    <property type="entry name" value="PfkB_dom"/>
</dbReference>
<keyword evidence="2" id="KW-0808">Transferase</keyword>
<dbReference type="InterPro" id="IPR050306">
    <property type="entry name" value="PfkB_Carbo_kinase"/>
</dbReference>
<dbReference type="InterPro" id="IPR002173">
    <property type="entry name" value="Carboh/pur_kinase_PfkB_CS"/>
</dbReference>
<dbReference type="CDD" id="cd01167">
    <property type="entry name" value="bac_FRK"/>
    <property type="match status" value="1"/>
</dbReference>